<dbReference type="PANTHER" id="PTHR46603:SF1">
    <property type="entry name" value="ABSCISSION_NOCUT CHECKPOINT REGULATOR"/>
    <property type="match status" value="1"/>
</dbReference>
<evidence type="ECO:0000256" key="1">
    <source>
        <dbReference type="SAM" id="MobiDB-lite"/>
    </source>
</evidence>
<protein>
    <submittedName>
        <fullName evidence="2">Uncharacterized protein</fullName>
    </submittedName>
</protein>
<name>A0AAD4KW83_9EURO</name>
<feature type="region of interest" description="Disordered" evidence="1">
    <location>
        <begin position="175"/>
        <end position="203"/>
    </location>
</feature>
<feature type="compositionally biased region" description="Polar residues" evidence="1">
    <location>
        <begin position="190"/>
        <end position="200"/>
    </location>
</feature>
<evidence type="ECO:0000313" key="3">
    <source>
        <dbReference type="Proteomes" id="UP001201262"/>
    </source>
</evidence>
<dbReference type="PANTHER" id="PTHR46603">
    <property type="entry name" value="ABSCISSION/NOCUT CHECKPOINT REGULATOR"/>
    <property type="match status" value="1"/>
</dbReference>
<dbReference type="RefSeq" id="XP_046074852.1">
    <property type="nucleotide sequence ID" value="XM_046220191.1"/>
</dbReference>
<accession>A0AAD4KW83</accession>
<sequence>MVNNDQVAAADERLLERLNALKPSTVRLQRDKKPADFDTRSHISIGRPGYGPIFGYIDDPSSKALEEEALAPESLFDGDAIEELLASIEQRDDLTLRSQNNTNQVQSLLTGASDFVKDSKTIGFTADKPILESRAGTHDSGDSLACNENSSSDEEEDDIEAARYVKEALDEVNVPSHDDFQGLDGLEPLTQGSGSPSNQDTNDDALSYQLTALFLPSVPKDLPVSNKKPPDASLPPQCCCICYDTATTTCLDCEGELLYCVSCWKEMHEDDEDAQPHRHIKFKPS</sequence>
<dbReference type="SUPFAM" id="SSF57845">
    <property type="entry name" value="B-box zinc-binding domain"/>
    <property type="match status" value="1"/>
</dbReference>
<evidence type="ECO:0000313" key="2">
    <source>
        <dbReference type="EMBL" id="KAH8701146.1"/>
    </source>
</evidence>
<dbReference type="EMBL" id="JAJTJA010000004">
    <property type="protein sequence ID" value="KAH8701146.1"/>
    <property type="molecule type" value="Genomic_DNA"/>
</dbReference>
<gene>
    <name evidence="2" type="ORF">BGW36DRAFT_425940</name>
</gene>
<keyword evidence="3" id="KW-1185">Reference proteome</keyword>
<feature type="compositionally biased region" description="Basic and acidic residues" evidence="1">
    <location>
        <begin position="132"/>
        <end position="141"/>
    </location>
</feature>
<organism evidence="2 3">
    <name type="scientific">Talaromyces proteolyticus</name>
    <dbReference type="NCBI Taxonomy" id="1131652"/>
    <lineage>
        <taxon>Eukaryota</taxon>
        <taxon>Fungi</taxon>
        <taxon>Dikarya</taxon>
        <taxon>Ascomycota</taxon>
        <taxon>Pezizomycotina</taxon>
        <taxon>Eurotiomycetes</taxon>
        <taxon>Eurotiomycetidae</taxon>
        <taxon>Eurotiales</taxon>
        <taxon>Trichocomaceae</taxon>
        <taxon>Talaromyces</taxon>
        <taxon>Talaromyces sect. Bacilispori</taxon>
    </lineage>
</organism>
<dbReference type="Proteomes" id="UP001201262">
    <property type="component" value="Unassembled WGS sequence"/>
</dbReference>
<dbReference type="GeneID" id="70250478"/>
<feature type="region of interest" description="Disordered" evidence="1">
    <location>
        <begin position="132"/>
        <end position="158"/>
    </location>
</feature>
<reference evidence="2" key="1">
    <citation type="submission" date="2021-12" db="EMBL/GenBank/DDBJ databases">
        <title>Convergent genome expansion in fungi linked to evolution of root-endophyte symbiosis.</title>
        <authorList>
            <consortium name="DOE Joint Genome Institute"/>
            <person name="Ke Y.-H."/>
            <person name="Bonito G."/>
            <person name="Liao H.-L."/>
            <person name="Looney B."/>
            <person name="Rojas-Flechas A."/>
            <person name="Nash J."/>
            <person name="Hameed K."/>
            <person name="Schadt C."/>
            <person name="Martin F."/>
            <person name="Crous P.W."/>
            <person name="Miettinen O."/>
            <person name="Magnuson J.K."/>
            <person name="Labbe J."/>
            <person name="Jacobson D."/>
            <person name="Doktycz M.J."/>
            <person name="Veneault-Fourrey C."/>
            <person name="Kuo A."/>
            <person name="Mondo S."/>
            <person name="Calhoun S."/>
            <person name="Riley R."/>
            <person name="Ohm R."/>
            <person name="LaButti K."/>
            <person name="Andreopoulos B."/>
            <person name="Pangilinan J."/>
            <person name="Nolan M."/>
            <person name="Tritt A."/>
            <person name="Clum A."/>
            <person name="Lipzen A."/>
            <person name="Daum C."/>
            <person name="Barry K."/>
            <person name="Grigoriev I.V."/>
            <person name="Vilgalys R."/>
        </authorList>
    </citation>
    <scope>NUCLEOTIDE SEQUENCE</scope>
    <source>
        <strain evidence="2">PMI_201</strain>
    </source>
</reference>
<proteinExistence type="predicted"/>
<dbReference type="AlphaFoldDB" id="A0AAD4KW83"/>
<comment type="caution">
    <text evidence="2">The sequence shown here is derived from an EMBL/GenBank/DDBJ whole genome shotgun (WGS) entry which is preliminary data.</text>
</comment>